<dbReference type="Pfam" id="PF04055">
    <property type="entry name" value="Radical_SAM"/>
    <property type="match status" value="1"/>
</dbReference>
<dbReference type="GO" id="GO:0046872">
    <property type="term" value="F:metal ion binding"/>
    <property type="evidence" value="ECO:0007669"/>
    <property type="project" value="UniProtKB-KW"/>
</dbReference>
<dbReference type="PANTHER" id="PTHR11228:SF7">
    <property type="entry name" value="PQQA PEPTIDE CYCLASE"/>
    <property type="match status" value="1"/>
</dbReference>
<dbReference type="SUPFAM" id="SSF102114">
    <property type="entry name" value="Radical SAM enzymes"/>
    <property type="match status" value="1"/>
</dbReference>
<dbReference type="SFLD" id="SFLDS00029">
    <property type="entry name" value="Radical_SAM"/>
    <property type="match status" value="1"/>
</dbReference>
<dbReference type="InterPro" id="IPR058240">
    <property type="entry name" value="rSAM_sf"/>
</dbReference>
<comment type="caution">
    <text evidence="7">The sequence shown here is derived from an EMBL/GenBank/DDBJ whole genome shotgun (WGS) entry which is preliminary data.</text>
</comment>
<sequence length="330" mass="36145">MNTRTKSRAAPTGPSPFAIEAAALPVEKFSDPEITAKGEPRAHVPLTRLDTLWFNTGTLCNLACASCYIESSPTNDALVYIAAKHVARFLDEIESEGMKTREIGFTGGEPFMNPDMLAMLEDTLDRGFDALVLTNAMKPMRRREAALVALRKRHGDRLTLRVSLDHHTQTVHEAERGPRSWDAAMEGLRWLSREGFSLAVAGRLLPGEGEAEARQHYAALFDREGIDVAAQDPMRLVLFPEMDESKDIAEITTACWSILDKSPSDVMCATSRMVVHRKGEAAPRVAACTLIPYDSGFDMGGDLKEASREVSLNHPHCARFCVLGGASCSA</sequence>
<evidence type="ECO:0000256" key="1">
    <source>
        <dbReference type="ARBA" id="ARBA00001966"/>
    </source>
</evidence>
<keyword evidence="8" id="KW-1185">Reference proteome</keyword>
<feature type="domain" description="Radical SAM core" evidence="6">
    <location>
        <begin position="36"/>
        <end position="284"/>
    </location>
</feature>
<evidence type="ECO:0000259" key="6">
    <source>
        <dbReference type="PROSITE" id="PS51918"/>
    </source>
</evidence>
<dbReference type="InterPro" id="IPR013785">
    <property type="entry name" value="Aldolase_TIM"/>
</dbReference>
<dbReference type="RefSeq" id="WP_160661103.1">
    <property type="nucleotide sequence ID" value="NZ_BAABDV010000001.1"/>
</dbReference>
<keyword evidence="3" id="KW-0479">Metal-binding</keyword>
<dbReference type="Proteomes" id="UP000430272">
    <property type="component" value="Unassembled WGS sequence"/>
</dbReference>
<comment type="cofactor">
    <cofactor evidence="1">
        <name>[4Fe-4S] cluster</name>
        <dbReference type="ChEBI" id="CHEBI:49883"/>
    </cofactor>
</comment>
<dbReference type="EMBL" id="WTYD01000001">
    <property type="protein sequence ID" value="MXO54349.1"/>
    <property type="molecule type" value="Genomic_DNA"/>
</dbReference>
<evidence type="ECO:0000256" key="2">
    <source>
        <dbReference type="ARBA" id="ARBA00022691"/>
    </source>
</evidence>
<dbReference type="PANTHER" id="PTHR11228">
    <property type="entry name" value="RADICAL SAM DOMAIN PROTEIN"/>
    <property type="match status" value="1"/>
</dbReference>
<keyword evidence="5" id="KW-0411">Iron-sulfur</keyword>
<keyword evidence="2" id="KW-0949">S-adenosyl-L-methionine</keyword>
<dbReference type="PROSITE" id="PS51918">
    <property type="entry name" value="RADICAL_SAM"/>
    <property type="match status" value="1"/>
</dbReference>
<evidence type="ECO:0000256" key="3">
    <source>
        <dbReference type="ARBA" id="ARBA00022723"/>
    </source>
</evidence>
<gene>
    <name evidence="7" type="ORF">GRI47_10080</name>
</gene>
<keyword evidence="4" id="KW-0408">Iron</keyword>
<organism evidence="7 8">
    <name type="scientific">Qipengyuania pelagi</name>
    <dbReference type="NCBI Taxonomy" id="994320"/>
    <lineage>
        <taxon>Bacteria</taxon>
        <taxon>Pseudomonadati</taxon>
        <taxon>Pseudomonadota</taxon>
        <taxon>Alphaproteobacteria</taxon>
        <taxon>Sphingomonadales</taxon>
        <taxon>Erythrobacteraceae</taxon>
        <taxon>Qipengyuania</taxon>
    </lineage>
</organism>
<proteinExistence type="predicted"/>
<dbReference type="OrthoDB" id="9810775at2"/>
<dbReference type="Gene3D" id="3.20.20.70">
    <property type="entry name" value="Aldolase class I"/>
    <property type="match status" value="1"/>
</dbReference>
<evidence type="ECO:0000256" key="5">
    <source>
        <dbReference type="ARBA" id="ARBA00023014"/>
    </source>
</evidence>
<accession>A0A844YA96</accession>
<dbReference type="GO" id="GO:0051536">
    <property type="term" value="F:iron-sulfur cluster binding"/>
    <property type="evidence" value="ECO:0007669"/>
    <property type="project" value="UniProtKB-KW"/>
</dbReference>
<dbReference type="InterPro" id="IPR050377">
    <property type="entry name" value="Radical_SAM_PqqE_MftC-like"/>
</dbReference>
<evidence type="ECO:0000313" key="8">
    <source>
        <dbReference type="Proteomes" id="UP000430272"/>
    </source>
</evidence>
<evidence type="ECO:0000313" key="7">
    <source>
        <dbReference type="EMBL" id="MXO54349.1"/>
    </source>
</evidence>
<evidence type="ECO:0000256" key="4">
    <source>
        <dbReference type="ARBA" id="ARBA00023004"/>
    </source>
</evidence>
<dbReference type="GO" id="GO:0003824">
    <property type="term" value="F:catalytic activity"/>
    <property type="evidence" value="ECO:0007669"/>
    <property type="project" value="InterPro"/>
</dbReference>
<name>A0A844YA96_9SPHN</name>
<dbReference type="InterPro" id="IPR007197">
    <property type="entry name" value="rSAM"/>
</dbReference>
<reference evidence="7 8" key="1">
    <citation type="submission" date="2019-12" db="EMBL/GenBank/DDBJ databases">
        <title>Genomic-based taxomic classification of the family Erythrobacteraceae.</title>
        <authorList>
            <person name="Xu L."/>
        </authorList>
    </citation>
    <scope>NUCLEOTIDE SEQUENCE [LARGE SCALE GENOMIC DNA]</scope>
    <source>
        <strain evidence="7 8">JCM 17468</strain>
    </source>
</reference>
<dbReference type="SFLD" id="SFLDG01067">
    <property type="entry name" value="SPASM/twitch_domain_containing"/>
    <property type="match status" value="1"/>
</dbReference>
<dbReference type="AlphaFoldDB" id="A0A844YA96"/>
<protein>
    <submittedName>
        <fullName evidence="7">Radical SAM protein</fullName>
    </submittedName>
</protein>
<dbReference type="CDD" id="cd01335">
    <property type="entry name" value="Radical_SAM"/>
    <property type="match status" value="1"/>
</dbReference>